<dbReference type="RefSeq" id="WP_074592871.1">
    <property type="nucleotide sequence ID" value="NZ_FNBS01000081.1"/>
</dbReference>
<dbReference type="EMBL" id="FNBS01000081">
    <property type="protein sequence ID" value="SDG49813.1"/>
    <property type="molecule type" value="Genomic_DNA"/>
</dbReference>
<sequence>MYIELFGTEYAVIMKEHAVKRIRQRNILPDLILNDLKNAEESLGELKNGDNFIIIDSFGRITIVGKIYYQIIEITTVVDRGEDFFVKYASDKVMVSCIIKCNRKKNRNHSENRV</sequence>
<accession>A0A1G7UQM0</accession>
<evidence type="ECO:0000313" key="2">
    <source>
        <dbReference type="Proteomes" id="UP000183404"/>
    </source>
</evidence>
<organism evidence="1 2">
    <name type="scientific">Thermoanaerobacter thermohydrosulfuricus</name>
    <name type="common">Clostridium thermohydrosulfuricum</name>
    <dbReference type="NCBI Taxonomy" id="1516"/>
    <lineage>
        <taxon>Bacteria</taxon>
        <taxon>Bacillati</taxon>
        <taxon>Bacillota</taxon>
        <taxon>Clostridia</taxon>
        <taxon>Thermoanaerobacterales</taxon>
        <taxon>Thermoanaerobacteraceae</taxon>
        <taxon>Thermoanaerobacter</taxon>
    </lineage>
</organism>
<proteinExistence type="predicted"/>
<name>A0A1G7UQM0_THETY</name>
<evidence type="ECO:0000313" key="1">
    <source>
        <dbReference type="EMBL" id="SDG49813.1"/>
    </source>
</evidence>
<dbReference type="Proteomes" id="UP000183404">
    <property type="component" value="Unassembled WGS sequence"/>
</dbReference>
<protein>
    <submittedName>
        <fullName evidence="1">Uncharacterized protein</fullName>
    </submittedName>
</protein>
<gene>
    <name evidence="1" type="ORF">SAMN04244560_02454</name>
</gene>
<dbReference type="AlphaFoldDB" id="A0A1G7UQM0"/>
<reference evidence="1 2" key="1">
    <citation type="submission" date="2016-10" db="EMBL/GenBank/DDBJ databases">
        <authorList>
            <person name="de Groot N.N."/>
        </authorList>
    </citation>
    <scope>NUCLEOTIDE SEQUENCE [LARGE SCALE GENOMIC DNA]</scope>
    <source>
        <strain evidence="1 2">DSM 569</strain>
    </source>
</reference>